<evidence type="ECO:0000313" key="1">
    <source>
        <dbReference type="EMBL" id="JAH39358.1"/>
    </source>
</evidence>
<dbReference type="AlphaFoldDB" id="A0A0E9SFU3"/>
<protein>
    <submittedName>
        <fullName evidence="1">Uncharacterized protein</fullName>
    </submittedName>
</protein>
<reference evidence="1" key="1">
    <citation type="submission" date="2014-11" db="EMBL/GenBank/DDBJ databases">
        <authorList>
            <person name="Amaro Gonzalez C."/>
        </authorList>
    </citation>
    <scope>NUCLEOTIDE SEQUENCE</scope>
</reference>
<organism evidence="1">
    <name type="scientific">Anguilla anguilla</name>
    <name type="common">European freshwater eel</name>
    <name type="synonym">Muraena anguilla</name>
    <dbReference type="NCBI Taxonomy" id="7936"/>
    <lineage>
        <taxon>Eukaryota</taxon>
        <taxon>Metazoa</taxon>
        <taxon>Chordata</taxon>
        <taxon>Craniata</taxon>
        <taxon>Vertebrata</taxon>
        <taxon>Euteleostomi</taxon>
        <taxon>Actinopterygii</taxon>
        <taxon>Neopterygii</taxon>
        <taxon>Teleostei</taxon>
        <taxon>Anguilliformes</taxon>
        <taxon>Anguillidae</taxon>
        <taxon>Anguilla</taxon>
    </lineage>
</organism>
<dbReference type="EMBL" id="GBXM01069219">
    <property type="protein sequence ID" value="JAH39358.1"/>
    <property type="molecule type" value="Transcribed_RNA"/>
</dbReference>
<accession>A0A0E9SFU3</accession>
<proteinExistence type="predicted"/>
<reference evidence="1" key="2">
    <citation type="journal article" date="2015" name="Fish Shellfish Immunol.">
        <title>Early steps in the European eel (Anguilla anguilla)-Vibrio vulnificus interaction in the gills: Role of the RtxA13 toxin.</title>
        <authorList>
            <person name="Callol A."/>
            <person name="Pajuelo D."/>
            <person name="Ebbesson L."/>
            <person name="Teles M."/>
            <person name="MacKenzie S."/>
            <person name="Amaro C."/>
        </authorList>
    </citation>
    <scope>NUCLEOTIDE SEQUENCE</scope>
</reference>
<sequence length="34" mass="4087">MFWLILHKIGLVSLFWLLWSPQSSFLLNVIVTQR</sequence>
<name>A0A0E9SFU3_ANGAN</name>